<keyword evidence="1 2" id="KW-0732">Signal</keyword>
<dbReference type="PANTHER" id="PTHR44103:SF1">
    <property type="entry name" value="PROPROTEIN CONVERTASE P"/>
    <property type="match status" value="1"/>
</dbReference>
<evidence type="ECO:0000313" key="3">
    <source>
        <dbReference type="EMBL" id="TGE19356.1"/>
    </source>
</evidence>
<dbReference type="InterPro" id="IPR013517">
    <property type="entry name" value="FG-GAP"/>
</dbReference>
<dbReference type="OrthoDB" id="886536at2"/>
<accession>A0A4Z0PQF2</accession>
<dbReference type="EMBL" id="SRLD01000004">
    <property type="protein sequence ID" value="TGE19356.1"/>
    <property type="molecule type" value="Genomic_DNA"/>
</dbReference>
<dbReference type="NCBIfam" id="TIGR04183">
    <property type="entry name" value="Por_Secre_tail"/>
    <property type="match status" value="1"/>
</dbReference>
<protein>
    <submittedName>
        <fullName evidence="3">T9SS type A sorting domain-containing protein</fullName>
    </submittedName>
</protein>
<keyword evidence="4" id="KW-1185">Reference proteome</keyword>
<feature type="signal peptide" evidence="2">
    <location>
        <begin position="1"/>
        <end position="25"/>
    </location>
</feature>
<name>A0A4Z0PQF2_9BACT</name>
<organism evidence="3 4">
    <name type="scientific">Hymenobacter elongatus</name>
    <dbReference type="NCBI Taxonomy" id="877208"/>
    <lineage>
        <taxon>Bacteria</taxon>
        <taxon>Pseudomonadati</taxon>
        <taxon>Bacteroidota</taxon>
        <taxon>Cytophagia</taxon>
        <taxon>Cytophagales</taxon>
        <taxon>Hymenobacteraceae</taxon>
        <taxon>Hymenobacter</taxon>
    </lineage>
</organism>
<reference evidence="3 4" key="1">
    <citation type="submission" date="2019-04" db="EMBL/GenBank/DDBJ databases">
        <authorList>
            <person name="Feng G."/>
            <person name="Zhang J."/>
            <person name="Zhu H."/>
        </authorList>
    </citation>
    <scope>NUCLEOTIDE SEQUENCE [LARGE SCALE GENOMIC DNA]</scope>
    <source>
        <strain evidence="3 4">JCM 17223</strain>
    </source>
</reference>
<dbReference type="SUPFAM" id="SSF69318">
    <property type="entry name" value="Integrin alpha N-terminal domain"/>
    <property type="match status" value="1"/>
</dbReference>
<dbReference type="Gene3D" id="2.130.10.130">
    <property type="entry name" value="Integrin alpha, N-terminal"/>
    <property type="match status" value="1"/>
</dbReference>
<gene>
    <name evidence="3" type="ORF">E5J99_03690</name>
</gene>
<evidence type="ECO:0000256" key="1">
    <source>
        <dbReference type="ARBA" id="ARBA00022729"/>
    </source>
</evidence>
<comment type="caution">
    <text evidence="3">The sequence shown here is derived from an EMBL/GenBank/DDBJ whole genome shotgun (WGS) entry which is preliminary data.</text>
</comment>
<dbReference type="AlphaFoldDB" id="A0A4Z0PQF2"/>
<dbReference type="Proteomes" id="UP000297739">
    <property type="component" value="Unassembled WGS sequence"/>
</dbReference>
<dbReference type="PANTHER" id="PTHR44103">
    <property type="entry name" value="PROPROTEIN CONVERTASE P"/>
    <property type="match status" value="1"/>
</dbReference>
<dbReference type="RefSeq" id="WP_135496367.1">
    <property type="nucleotide sequence ID" value="NZ_SRLD01000004.1"/>
</dbReference>
<dbReference type="Pfam" id="PF13517">
    <property type="entry name" value="FG-GAP_3"/>
    <property type="match status" value="2"/>
</dbReference>
<proteinExistence type="predicted"/>
<dbReference type="InterPro" id="IPR028994">
    <property type="entry name" value="Integrin_alpha_N"/>
</dbReference>
<dbReference type="InterPro" id="IPR026444">
    <property type="entry name" value="Secre_tail"/>
</dbReference>
<evidence type="ECO:0000256" key="2">
    <source>
        <dbReference type="SAM" id="SignalP"/>
    </source>
</evidence>
<feature type="chain" id="PRO_5021197566" evidence="2">
    <location>
        <begin position="26"/>
        <end position="567"/>
    </location>
</feature>
<sequence length="567" mass="58169">MHFYHHTPVALFLSCAWLLATNSVAQSLQVSNLSPARHASAASRTSAVGVTFGQSPAGTPTLAVFSQQAGGRKAGTTSSVGTTAAFVPQVPFKAGELLTATVTTPSGRHMWQFTAATTGGTGTFGGASFTLPLTPYPYGVIAVNLAVADMNGDNYLDVIVGEMGTNPSGLYLNNGRGQLGSRFASFGASTTVPSFALGDVDGDGDLDLPSFRNDGTGRFTQVVGSPILPLGSSYNRLLVDTDGDSDLDLVYTSLNALYVAPNSGTGVFATPTSLIVPEPGNLTATDLDNDGDLDLLGYGGSGGNGGLLRTFFNGGNGLFTLGATYAAPTTAELTARTPPITGDIDGDGDVDVLLPYYLDGSRVAVSWLNDGTGQLTVNQTITSTRPIMCTSASLADVDSDGDLDLLLNGASRIHVNLGQGIFGPATYLQPATSSDGGLVLADMNNDGALDLVTAQPGLSSGGPNNSTLGYVKIHLNEVVTATSSAVAQALSVWPNPVASGASLQIKLQQPVPAGRVVLRTLLGQFVQEQATIGRSTELITSGVAPGMYLLSVEAPGQPAVMRRICVQ</sequence>
<evidence type="ECO:0000313" key="4">
    <source>
        <dbReference type="Proteomes" id="UP000297739"/>
    </source>
</evidence>